<evidence type="ECO:0008006" key="4">
    <source>
        <dbReference type="Google" id="ProtNLM"/>
    </source>
</evidence>
<reference evidence="2 3" key="1">
    <citation type="submission" date="2019-03" db="EMBL/GenBank/DDBJ databases">
        <title>Genomic Encyclopedia of Type Strains, Phase IV (KMG-IV): sequencing the most valuable type-strain genomes for metagenomic binning, comparative biology and taxonomic classification.</title>
        <authorList>
            <person name="Goeker M."/>
        </authorList>
    </citation>
    <scope>NUCLEOTIDE SEQUENCE [LARGE SCALE GENOMIC DNA]</scope>
    <source>
        <strain evidence="2 3">DSM 26377</strain>
    </source>
</reference>
<feature type="chain" id="PRO_5030099540" description="Lipoprotein" evidence="1">
    <location>
        <begin position="20"/>
        <end position="104"/>
    </location>
</feature>
<evidence type="ECO:0000313" key="2">
    <source>
        <dbReference type="EMBL" id="TDU28081.1"/>
    </source>
</evidence>
<accession>A0A4R7P4D4</accession>
<dbReference type="RefSeq" id="WP_133881668.1">
    <property type="nucleotide sequence ID" value="NZ_MWIN01000010.1"/>
</dbReference>
<dbReference type="OrthoDB" id="9967323at2"/>
<proteinExistence type="predicted"/>
<comment type="caution">
    <text evidence="2">The sequence shown here is derived from an EMBL/GenBank/DDBJ whole genome shotgun (WGS) entry which is preliminary data.</text>
</comment>
<dbReference type="AlphaFoldDB" id="A0A4R7P4D4"/>
<organism evidence="2 3">
    <name type="scientific">Panacagrimonas perspica</name>
    <dbReference type="NCBI Taxonomy" id="381431"/>
    <lineage>
        <taxon>Bacteria</taxon>
        <taxon>Pseudomonadati</taxon>
        <taxon>Pseudomonadota</taxon>
        <taxon>Gammaproteobacteria</taxon>
        <taxon>Nevskiales</taxon>
        <taxon>Nevskiaceae</taxon>
        <taxon>Panacagrimonas</taxon>
    </lineage>
</organism>
<dbReference type="Proteomes" id="UP000295341">
    <property type="component" value="Unassembled WGS sequence"/>
</dbReference>
<dbReference type="EMBL" id="SOBT01000009">
    <property type="protein sequence ID" value="TDU28081.1"/>
    <property type="molecule type" value="Genomic_DNA"/>
</dbReference>
<protein>
    <recommendedName>
        <fullName evidence="4">Lipoprotein</fullName>
    </recommendedName>
</protein>
<sequence length="104" mass="11573">MFAFRRVLIAISIALSLFAVGGCASKKTIDATSAESVISGVNKGDNVRITTRNDVVHKFVVTKITNKALYGENERVVYEDMSKVEVLKKEKDKKEGEGFWSKLF</sequence>
<evidence type="ECO:0000256" key="1">
    <source>
        <dbReference type="SAM" id="SignalP"/>
    </source>
</evidence>
<keyword evidence="1" id="KW-0732">Signal</keyword>
<evidence type="ECO:0000313" key="3">
    <source>
        <dbReference type="Proteomes" id="UP000295341"/>
    </source>
</evidence>
<dbReference type="PROSITE" id="PS51257">
    <property type="entry name" value="PROKAR_LIPOPROTEIN"/>
    <property type="match status" value="1"/>
</dbReference>
<keyword evidence="3" id="KW-1185">Reference proteome</keyword>
<name>A0A4R7P4D4_9GAMM</name>
<gene>
    <name evidence="2" type="ORF">DFR24_2440</name>
</gene>
<feature type="signal peptide" evidence="1">
    <location>
        <begin position="1"/>
        <end position="19"/>
    </location>
</feature>